<name>A0AAQ3C2G3_EDWPI</name>
<dbReference type="EMBL" id="CP118390">
    <property type="protein sequence ID" value="WDU91814.1"/>
    <property type="molecule type" value="Genomic_DNA"/>
</dbReference>
<evidence type="ECO:0000313" key="2">
    <source>
        <dbReference type="Proteomes" id="UP001223683"/>
    </source>
</evidence>
<gene>
    <name evidence="1" type="ORF">PWJ79_03965</name>
</gene>
<proteinExistence type="predicted"/>
<dbReference type="GeneID" id="72527689"/>
<evidence type="ECO:0000313" key="1">
    <source>
        <dbReference type="EMBL" id="WDU91814.1"/>
    </source>
</evidence>
<reference evidence="1" key="1">
    <citation type="submission" date="2022-10" db="EMBL/GenBank/DDBJ databases">
        <title>Complete genome of Ep21-8.</title>
        <authorList>
            <person name="Kang Y.-R."/>
            <person name="Kim D.-H."/>
        </authorList>
    </citation>
    <scope>NUCLEOTIDE SEQUENCE</scope>
    <source>
        <strain evidence="1">Ep21-8</strain>
    </source>
</reference>
<sequence length="302" mass="35453">MRTLSKPKNIDSIKNGIDISSAVRTLLSFDEPEGISSLRKDEASLMAELIKYDYEMKQNGYLNHDSVRNFIKHKTALEWIYSRPSKKRKTAFIDAIRQAYADEGILCPYCGVSPCRTLDHYYSKALLPQFSFLPENLIPCCGDCNRDKGSKKAFSKWRRFYNPFYDDYSVFESDEPLLIIIFKENPHPNVDMNYIITANHNLPYLTRKHINYHINAANIARGHYESISNSFWRVAQDLINYRKLLNSRSISEQIYDSLLNMHIKRNDNLSYDWEFIIRYSLVKIQVNSWIYRSNSPKLDLDN</sequence>
<organism evidence="1 2">
    <name type="scientific">Edwardsiella piscicida</name>
    <dbReference type="NCBI Taxonomy" id="1263550"/>
    <lineage>
        <taxon>Bacteria</taxon>
        <taxon>Pseudomonadati</taxon>
        <taxon>Pseudomonadota</taxon>
        <taxon>Gammaproteobacteria</taxon>
        <taxon>Enterobacterales</taxon>
        <taxon>Hafniaceae</taxon>
        <taxon>Edwardsiella</taxon>
    </lineage>
</organism>
<dbReference type="Proteomes" id="UP001223683">
    <property type="component" value="Chromosome"/>
</dbReference>
<evidence type="ECO:0008006" key="3">
    <source>
        <dbReference type="Google" id="ProtNLM"/>
    </source>
</evidence>
<accession>A0AAQ3C2G3</accession>
<protein>
    <recommendedName>
        <fullName evidence="3">HNH endonuclease</fullName>
    </recommendedName>
</protein>
<dbReference type="RefSeq" id="WP_012847668.1">
    <property type="nucleotide sequence ID" value="NC_013508.1"/>
</dbReference>
<dbReference type="AlphaFoldDB" id="A0AAQ3C2G3"/>
<dbReference type="Gene3D" id="1.10.30.50">
    <property type="match status" value="1"/>
</dbReference>